<dbReference type="STRING" id="1278311.GCA_000428705_01650"/>
<proteinExistence type="predicted"/>
<dbReference type="EMBL" id="LR215048">
    <property type="protein sequence ID" value="VEU81266.1"/>
    <property type="molecule type" value="Genomic_DNA"/>
</dbReference>
<protein>
    <submittedName>
        <fullName evidence="1">Uncharacterized protein</fullName>
    </submittedName>
</protein>
<dbReference type="AlphaFoldDB" id="A0A449BFR1"/>
<gene>
    <name evidence="1" type="ORF">NCTC10138_01664</name>
</gene>
<dbReference type="Proteomes" id="UP000289841">
    <property type="component" value="Chromosome"/>
</dbReference>
<evidence type="ECO:0000313" key="1">
    <source>
        <dbReference type="EMBL" id="VEU81266.1"/>
    </source>
</evidence>
<sequence length="39" mass="4538">MTKIILEQITSIKDLLLFSRVYKEVLIKLNISKLAKGFE</sequence>
<evidence type="ECO:0000313" key="2">
    <source>
        <dbReference type="Proteomes" id="UP000289841"/>
    </source>
</evidence>
<accession>A0A449BFR1</accession>
<dbReference type="KEGG" id="aaxa:NCTC10138_01664"/>
<organism evidence="1 2">
    <name type="scientific">Haploplasma axanthum</name>
    <name type="common">Acholeplasma axanthum</name>
    <dbReference type="NCBI Taxonomy" id="29552"/>
    <lineage>
        <taxon>Bacteria</taxon>
        <taxon>Bacillati</taxon>
        <taxon>Mycoplasmatota</taxon>
        <taxon>Mollicutes</taxon>
        <taxon>Acholeplasmatales</taxon>
        <taxon>Acholeplasmataceae</taxon>
        <taxon>Haploplasma</taxon>
    </lineage>
</organism>
<name>A0A449BFR1_HAPAX</name>
<keyword evidence="2" id="KW-1185">Reference proteome</keyword>
<reference evidence="1 2" key="1">
    <citation type="submission" date="2019-01" db="EMBL/GenBank/DDBJ databases">
        <authorList>
            <consortium name="Pathogen Informatics"/>
        </authorList>
    </citation>
    <scope>NUCLEOTIDE SEQUENCE [LARGE SCALE GENOMIC DNA]</scope>
    <source>
        <strain evidence="1 2">NCTC10138</strain>
    </source>
</reference>